<organism evidence="1 2">
    <name type="scientific">Dictyobacter arantiisoli</name>
    <dbReference type="NCBI Taxonomy" id="2014874"/>
    <lineage>
        <taxon>Bacteria</taxon>
        <taxon>Bacillati</taxon>
        <taxon>Chloroflexota</taxon>
        <taxon>Ktedonobacteria</taxon>
        <taxon>Ktedonobacterales</taxon>
        <taxon>Dictyobacteraceae</taxon>
        <taxon>Dictyobacter</taxon>
    </lineage>
</organism>
<accession>A0A5A5TKZ5</accession>
<proteinExistence type="predicted"/>
<gene>
    <name evidence="1" type="ORF">KDI_53500</name>
</gene>
<dbReference type="EMBL" id="BIXY01000145">
    <property type="protein sequence ID" value="GCF11786.1"/>
    <property type="molecule type" value="Genomic_DNA"/>
</dbReference>
<reference evidence="1 2" key="1">
    <citation type="submission" date="2019-01" db="EMBL/GenBank/DDBJ databases">
        <title>Draft genome sequence of Dictyobacter sp. Uno17.</title>
        <authorList>
            <person name="Wang C.M."/>
            <person name="Zheng Y."/>
            <person name="Sakai Y."/>
            <person name="Abe K."/>
            <person name="Yokota A."/>
            <person name="Yabe S."/>
        </authorList>
    </citation>
    <scope>NUCLEOTIDE SEQUENCE [LARGE SCALE GENOMIC DNA]</scope>
    <source>
        <strain evidence="1 2">Uno17</strain>
    </source>
</reference>
<dbReference type="Proteomes" id="UP000322530">
    <property type="component" value="Unassembled WGS sequence"/>
</dbReference>
<keyword evidence="2" id="KW-1185">Reference proteome</keyword>
<protein>
    <submittedName>
        <fullName evidence="1">Uncharacterized protein</fullName>
    </submittedName>
</protein>
<evidence type="ECO:0000313" key="2">
    <source>
        <dbReference type="Proteomes" id="UP000322530"/>
    </source>
</evidence>
<sequence length="191" mass="22196">MDGMKTEQKISYFPCKGKRVEISITLSHTHENKFNITICYIEFVDMYVHTTPCKVNMYKNHSIHSNGQKSTYKAACRASLALEYFSFHLIPSIPTDTHNPCKGEVRVVIMLHIQHLELIAEIECLLRFTGSSEDFYWMGDCLRGEGYQYAHWDPEALTGRGAWQLDLSVLQMYSEHFDNYAFCMQRATNKF</sequence>
<evidence type="ECO:0000313" key="1">
    <source>
        <dbReference type="EMBL" id="GCF11786.1"/>
    </source>
</evidence>
<comment type="caution">
    <text evidence="1">The sequence shown here is derived from an EMBL/GenBank/DDBJ whole genome shotgun (WGS) entry which is preliminary data.</text>
</comment>
<dbReference type="AlphaFoldDB" id="A0A5A5TKZ5"/>
<name>A0A5A5TKZ5_9CHLR</name>